<sequence length="137" mass="16445">MNKNQLQNLIFLHFYLNQTLIEEELILMITNKLIKRVVLIVIFSLYLLILVLYQNVFIYLNQWKVSIVLLLGFIVIIFVILIFFNLNHEKYYEIFIQFQFLSEFGLKNSIFNLPITWPYLLIISSLPKLSNCFFNIT</sequence>
<evidence type="ECO:0000313" key="2">
    <source>
        <dbReference type="EMBL" id="KKN17500.1"/>
    </source>
</evidence>
<dbReference type="AlphaFoldDB" id="A0A0F9NDD9"/>
<evidence type="ECO:0000256" key="1">
    <source>
        <dbReference type="SAM" id="Phobius"/>
    </source>
</evidence>
<proteinExistence type="predicted"/>
<name>A0A0F9NDD9_9ZZZZ</name>
<reference evidence="2" key="1">
    <citation type="journal article" date="2015" name="Nature">
        <title>Complex archaea that bridge the gap between prokaryotes and eukaryotes.</title>
        <authorList>
            <person name="Spang A."/>
            <person name="Saw J.H."/>
            <person name="Jorgensen S.L."/>
            <person name="Zaremba-Niedzwiedzka K."/>
            <person name="Martijn J."/>
            <person name="Lind A.E."/>
            <person name="van Eijk R."/>
            <person name="Schleper C."/>
            <person name="Guy L."/>
            <person name="Ettema T.J."/>
        </authorList>
    </citation>
    <scope>NUCLEOTIDE SEQUENCE</scope>
</reference>
<feature type="transmembrane region" description="Helical" evidence="1">
    <location>
        <begin position="66"/>
        <end position="86"/>
    </location>
</feature>
<keyword evidence="1" id="KW-0472">Membrane</keyword>
<gene>
    <name evidence="2" type="ORF">LCGC14_0965250</name>
</gene>
<dbReference type="EMBL" id="LAZR01003513">
    <property type="protein sequence ID" value="KKN17500.1"/>
    <property type="molecule type" value="Genomic_DNA"/>
</dbReference>
<organism evidence="2">
    <name type="scientific">marine sediment metagenome</name>
    <dbReference type="NCBI Taxonomy" id="412755"/>
    <lineage>
        <taxon>unclassified sequences</taxon>
        <taxon>metagenomes</taxon>
        <taxon>ecological metagenomes</taxon>
    </lineage>
</organism>
<keyword evidence="1" id="KW-1133">Transmembrane helix</keyword>
<keyword evidence="1" id="KW-0812">Transmembrane</keyword>
<feature type="transmembrane region" description="Helical" evidence="1">
    <location>
        <begin position="37"/>
        <end position="60"/>
    </location>
</feature>
<accession>A0A0F9NDD9</accession>
<protein>
    <submittedName>
        <fullName evidence="2">Uncharacterized protein</fullName>
    </submittedName>
</protein>
<comment type="caution">
    <text evidence="2">The sequence shown here is derived from an EMBL/GenBank/DDBJ whole genome shotgun (WGS) entry which is preliminary data.</text>
</comment>